<dbReference type="InterPro" id="IPR036873">
    <property type="entry name" value="Rhodanese-like_dom_sf"/>
</dbReference>
<sequence length="316" mass="34470">MTQFTHLIQNYGVLIVFASVLLEQIGLPVPAFPILIAAGALAFEGSLSWPVCLASAVLACFISDYFWFRAGRFYGKRILRRLCQISLSPDSCVSQTENHFSRFGAKSLVVAKFVPGFSTVAPPLAGAMGTTTPVFIWLSLAGSLLWSGTGIGLGLWFHNSVDQIFESMETMGGTALLASLTLLALFVLFKYIERRRFLKALGVPRISMDELKALIDGGHDPLIVDARSATAQRLESGIPGALLYQEHEPARLMADLDKERHIVVYCSCPNDVTAAQVAKEFVAKGFLRARPLQGGLDAWNAHHHPAPGELEHHHAT</sequence>
<organism evidence="8 9">
    <name type="scientific">Massilia horti</name>
    <dbReference type="NCBI Taxonomy" id="2562153"/>
    <lineage>
        <taxon>Bacteria</taxon>
        <taxon>Pseudomonadati</taxon>
        <taxon>Pseudomonadota</taxon>
        <taxon>Betaproteobacteria</taxon>
        <taxon>Burkholderiales</taxon>
        <taxon>Oxalobacteraceae</taxon>
        <taxon>Telluria group</taxon>
        <taxon>Massilia</taxon>
    </lineage>
</organism>
<comment type="caution">
    <text evidence="8">The sequence shown here is derived from an EMBL/GenBank/DDBJ whole genome shotgun (WGS) entry which is preliminary data.</text>
</comment>
<evidence type="ECO:0000259" key="7">
    <source>
        <dbReference type="PROSITE" id="PS50206"/>
    </source>
</evidence>
<dbReference type="Gene3D" id="3.40.250.10">
    <property type="entry name" value="Rhodanese-like domain"/>
    <property type="match status" value="1"/>
</dbReference>
<evidence type="ECO:0000256" key="3">
    <source>
        <dbReference type="ARBA" id="ARBA00022692"/>
    </source>
</evidence>
<dbReference type="GO" id="GO:0005737">
    <property type="term" value="C:cytoplasm"/>
    <property type="evidence" value="ECO:0007669"/>
    <property type="project" value="InterPro"/>
</dbReference>
<feature type="transmembrane region" description="Helical" evidence="6">
    <location>
        <begin position="12"/>
        <end position="41"/>
    </location>
</feature>
<evidence type="ECO:0000256" key="1">
    <source>
        <dbReference type="ARBA" id="ARBA00004651"/>
    </source>
</evidence>
<dbReference type="PROSITE" id="PS50206">
    <property type="entry name" value="RHODANESE_3"/>
    <property type="match status" value="1"/>
</dbReference>
<dbReference type="SMART" id="SM00450">
    <property type="entry name" value="RHOD"/>
    <property type="match status" value="1"/>
</dbReference>
<dbReference type="InterPro" id="IPR032816">
    <property type="entry name" value="VTT_dom"/>
</dbReference>
<dbReference type="CDD" id="cd01444">
    <property type="entry name" value="GlpE_ST"/>
    <property type="match status" value="1"/>
</dbReference>
<gene>
    <name evidence="8" type="ORF">E4O92_08970</name>
</gene>
<dbReference type="InterPro" id="IPR051311">
    <property type="entry name" value="DedA_domain"/>
</dbReference>
<dbReference type="InterPro" id="IPR001763">
    <property type="entry name" value="Rhodanese-like_dom"/>
</dbReference>
<dbReference type="PANTHER" id="PTHR42709">
    <property type="entry name" value="ALKALINE PHOSPHATASE LIKE PROTEIN"/>
    <property type="match status" value="1"/>
</dbReference>
<dbReference type="OrthoDB" id="21108at2"/>
<dbReference type="PANTHER" id="PTHR42709:SF6">
    <property type="entry name" value="UNDECAPRENYL PHOSPHATE TRANSPORTER A"/>
    <property type="match status" value="1"/>
</dbReference>
<dbReference type="Pfam" id="PF00581">
    <property type="entry name" value="Rhodanese"/>
    <property type="match status" value="1"/>
</dbReference>
<dbReference type="SUPFAM" id="SSF52821">
    <property type="entry name" value="Rhodanese/Cell cycle control phosphatase"/>
    <property type="match status" value="1"/>
</dbReference>
<keyword evidence="2" id="KW-1003">Cell membrane</keyword>
<proteinExistence type="predicted"/>
<feature type="domain" description="Rhodanese" evidence="7">
    <location>
        <begin position="217"/>
        <end position="307"/>
    </location>
</feature>
<dbReference type="AlphaFoldDB" id="A0A4Y9T6A6"/>
<keyword evidence="3 6" id="KW-0812">Transmembrane</keyword>
<evidence type="ECO:0000313" key="9">
    <source>
        <dbReference type="Proteomes" id="UP000297258"/>
    </source>
</evidence>
<dbReference type="InterPro" id="IPR023695">
    <property type="entry name" value="Thiosulf_sulfurTrfase"/>
</dbReference>
<evidence type="ECO:0000313" key="8">
    <source>
        <dbReference type="EMBL" id="TFW32734.1"/>
    </source>
</evidence>
<feature type="transmembrane region" description="Helical" evidence="6">
    <location>
        <begin position="170"/>
        <end position="189"/>
    </location>
</feature>
<accession>A0A4Y9T6A6</accession>
<keyword evidence="9" id="KW-1185">Reference proteome</keyword>
<dbReference type="Proteomes" id="UP000297258">
    <property type="component" value="Unassembled WGS sequence"/>
</dbReference>
<reference evidence="8 9" key="1">
    <citation type="submission" date="2019-03" db="EMBL/GenBank/DDBJ databases">
        <title>Draft genome of Massilia hortus sp. nov., a novel bacterial species of the Oxalobacteraceae family.</title>
        <authorList>
            <person name="Peta V."/>
            <person name="Raths R."/>
            <person name="Bucking H."/>
        </authorList>
    </citation>
    <scope>NUCLEOTIDE SEQUENCE [LARGE SCALE GENOMIC DNA]</scope>
    <source>
        <strain evidence="8 9">ONC3</strain>
    </source>
</reference>
<protein>
    <submittedName>
        <fullName evidence="8">Sulfurtransferase</fullName>
    </submittedName>
</protein>
<keyword evidence="4 6" id="KW-1133">Transmembrane helix</keyword>
<evidence type="ECO:0000256" key="2">
    <source>
        <dbReference type="ARBA" id="ARBA00022475"/>
    </source>
</evidence>
<dbReference type="GO" id="GO:0004792">
    <property type="term" value="F:thiosulfate-cyanide sulfurtransferase activity"/>
    <property type="evidence" value="ECO:0007669"/>
    <property type="project" value="InterPro"/>
</dbReference>
<evidence type="ECO:0000256" key="5">
    <source>
        <dbReference type="ARBA" id="ARBA00023136"/>
    </source>
</evidence>
<keyword evidence="8" id="KW-0808">Transferase</keyword>
<feature type="transmembrane region" description="Helical" evidence="6">
    <location>
        <begin position="134"/>
        <end position="158"/>
    </location>
</feature>
<dbReference type="EMBL" id="SPUM01000049">
    <property type="protein sequence ID" value="TFW32734.1"/>
    <property type="molecule type" value="Genomic_DNA"/>
</dbReference>
<evidence type="ECO:0000256" key="4">
    <source>
        <dbReference type="ARBA" id="ARBA00022989"/>
    </source>
</evidence>
<keyword evidence="5 6" id="KW-0472">Membrane</keyword>
<dbReference type="RefSeq" id="WP_135189432.1">
    <property type="nucleotide sequence ID" value="NZ_SPUM01000049.1"/>
</dbReference>
<name>A0A4Y9T6A6_9BURK</name>
<dbReference type="GO" id="GO:0005886">
    <property type="term" value="C:plasma membrane"/>
    <property type="evidence" value="ECO:0007669"/>
    <property type="project" value="UniProtKB-SubCell"/>
</dbReference>
<comment type="subcellular location">
    <subcellularLocation>
        <location evidence="1">Cell membrane</location>
        <topology evidence="1">Multi-pass membrane protein</topology>
    </subcellularLocation>
</comment>
<dbReference type="Pfam" id="PF09335">
    <property type="entry name" value="VTT_dom"/>
    <property type="match status" value="1"/>
</dbReference>
<evidence type="ECO:0000256" key="6">
    <source>
        <dbReference type="SAM" id="Phobius"/>
    </source>
</evidence>
<feature type="transmembrane region" description="Helical" evidence="6">
    <location>
        <begin position="47"/>
        <end position="68"/>
    </location>
</feature>